<comment type="similarity">
    <text evidence="1 6">Belongs to the peptidase S14 family.</text>
</comment>
<dbReference type="InterPro" id="IPR001907">
    <property type="entry name" value="ClpP"/>
</dbReference>
<protein>
    <recommendedName>
        <fullName evidence="6">ATP-dependent Clp protease proteolytic subunit</fullName>
    </recommendedName>
</protein>
<dbReference type="PRINTS" id="PR00127">
    <property type="entry name" value="CLPPROTEASEP"/>
</dbReference>
<dbReference type="PANTHER" id="PTHR10381:SF70">
    <property type="entry name" value="ATP-DEPENDENT CLP PROTEASE PROTEOLYTIC SUBUNIT"/>
    <property type="match status" value="1"/>
</dbReference>
<dbReference type="RefSeq" id="WP_050339237.1">
    <property type="nucleotide sequence ID" value="NZ_AZCU01000012.1"/>
</dbReference>
<organism evidence="7 8">
    <name type="scientific">Lactiplantibacillus pentosus DSM 20314</name>
    <dbReference type="NCBI Taxonomy" id="1423791"/>
    <lineage>
        <taxon>Bacteria</taxon>
        <taxon>Bacillati</taxon>
        <taxon>Bacillota</taxon>
        <taxon>Bacilli</taxon>
        <taxon>Lactobacillales</taxon>
        <taxon>Lactobacillaceae</taxon>
        <taxon>Lactiplantibacillus</taxon>
    </lineage>
</organism>
<dbReference type="Gene3D" id="3.90.226.10">
    <property type="entry name" value="2-enoyl-CoA Hydratase, Chain A, domain 1"/>
    <property type="match status" value="1"/>
</dbReference>
<dbReference type="InterPro" id="IPR029045">
    <property type="entry name" value="ClpP/crotonase-like_dom_sf"/>
</dbReference>
<keyword evidence="3 7" id="KW-0645">Protease</keyword>
<evidence type="ECO:0000256" key="4">
    <source>
        <dbReference type="ARBA" id="ARBA00022801"/>
    </source>
</evidence>
<dbReference type="SUPFAM" id="SSF52096">
    <property type="entry name" value="ClpP/crotonase"/>
    <property type="match status" value="1"/>
</dbReference>
<dbReference type="NCBIfam" id="NF045542">
    <property type="entry name" value="Clp_rel_HeadMat"/>
    <property type="match status" value="1"/>
</dbReference>
<comment type="caution">
    <text evidence="7">The sequence shown here is derived from an EMBL/GenBank/DDBJ whole genome shotgun (WGS) entry which is preliminary data.</text>
</comment>
<dbReference type="PANTHER" id="PTHR10381">
    <property type="entry name" value="ATP-DEPENDENT CLP PROTEASE PROTEOLYTIC SUBUNIT"/>
    <property type="match status" value="1"/>
</dbReference>
<reference evidence="7 8" key="1">
    <citation type="journal article" date="2015" name="Genome Announc.">
        <title>Expanding the biotechnology potential of lactobacilli through comparative genomics of 213 strains and associated genera.</title>
        <authorList>
            <person name="Sun Z."/>
            <person name="Harris H.M."/>
            <person name="McCann A."/>
            <person name="Guo C."/>
            <person name="Argimon S."/>
            <person name="Zhang W."/>
            <person name="Yang X."/>
            <person name="Jeffery I.B."/>
            <person name="Cooney J.C."/>
            <person name="Kagawa T.F."/>
            <person name="Liu W."/>
            <person name="Song Y."/>
            <person name="Salvetti E."/>
            <person name="Wrobel A."/>
            <person name="Rasinkangas P."/>
            <person name="Parkhill J."/>
            <person name="Rea M.C."/>
            <person name="O'Sullivan O."/>
            <person name="Ritari J."/>
            <person name="Douillard F.P."/>
            <person name="Paul Ross R."/>
            <person name="Yang R."/>
            <person name="Briner A.E."/>
            <person name="Felis G.E."/>
            <person name="de Vos W.M."/>
            <person name="Barrangou R."/>
            <person name="Klaenhammer T.R."/>
            <person name="Caufield P.W."/>
            <person name="Cui Y."/>
            <person name="Zhang H."/>
            <person name="O'Toole P.W."/>
        </authorList>
    </citation>
    <scope>NUCLEOTIDE SEQUENCE [LARGE SCALE GENOMIC DNA]</scope>
    <source>
        <strain evidence="7 8">DSM 20314</strain>
    </source>
</reference>
<dbReference type="InterPro" id="IPR023562">
    <property type="entry name" value="ClpP/TepA"/>
</dbReference>
<evidence type="ECO:0000256" key="5">
    <source>
        <dbReference type="ARBA" id="ARBA00022825"/>
    </source>
</evidence>
<dbReference type="GeneID" id="49392961"/>
<dbReference type="GO" id="GO:0004252">
    <property type="term" value="F:serine-type endopeptidase activity"/>
    <property type="evidence" value="ECO:0007669"/>
    <property type="project" value="InterPro"/>
</dbReference>
<dbReference type="GO" id="GO:0009368">
    <property type="term" value="C:endopeptidase Clp complex"/>
    <property type="evidence" value="ECO:0007669"/>
    <property type="project" value="TreeGrafter"/>
</dbReference>
<evidence type="ECO:0000256" key="3">
    <source>
        <dbReference type="ARBA" id="ARBA00022670"/>
    </source>
</evidence>
<evidence type="ECO:0000256" key="1">
    <source>
        <dbReference type="ARBA" id="ARBA00007039"/>
    </source>
</evidence>
<evidence type="ECO:0000256" key="6">
    <source>
        <dbReference type="RuleBase" id="RU003567"/>
    </source>
</evidence>
<dbReference type="GO" id="GO:0006515">
    <property type="term" value="P:protein quality control for misfolded or incompletely synthesized proteins"/>
    <property type="evidence" value="ECO:0007669"/>
    <property type="project" value="TreeGrafter"/>
</dbReference>
<evidence type="ECO:0000256" key="2">
    <source>
        <dbReference type="ARBA" id="ARBA00022490"/>
    </source>
</evidence>
<accession>A0A837R8M5</accession>
<dbReference type="Pfam" id="PF00574">
    <property type="entry name" value="CLP_protease"/>
    <property type="match status" value="1"/>
</dbReference>
<keyword evidence="5" id="KW-0720">Serine protease</keyword>
<evidence type="ECO:0000313" key="8">
    <source>
        <dbReference type="Proteomes" id="UP000051020"/>
    </source>
</evidence>
<dbReference type="EMBL" id="AZCU01000012">
    <property type="protein sequence ID" value="KRK23985.1"/>
    <property type="molecule type" value="Genomic_DNA"/>
</dbReference>
<dbReference type="GO" id="GO:0051117">
    <property type="term" value="F:ATPase binding"/>
    <property type="evidence" value="ECO:0007669"/>
    <property type="project" value="TreeGrafter"/>
</dbReference>
<dbReference type="Proteomes" id="UP000051020">
    <property type="component" value="Unassembled WGS sequence"/>
</dbReference>
<dbReference type="CDD" id="cd07016">
    <property type="entry name" value="S14_ClpP_1"/>
    <property type="match status" value="1"/>
</dbReference>
<sequence>MNVLNVNGVITNDDDADIYRDYIGMTVVSPKDIIDNLPSDGSDVVVDINSFGGEVDPAAQIYTALKDYKGKVTTKISSSAYSAATIIAMAGDTVRISPAAQMMIHNASSSADGDYHDMDKSSGMLEATNRTIAGVYAAKTGRTTDEFLQLMDKESWLTPQDALDLGLVDEIIDYSKEAVFNAVPQIPIKLMNKVKTMYHKQQKKQEDSAKLSLTQQKLEILKEDL</sequence>
<keyword evidence="2" id="KW-0963">Cytoplasm</keyword>
<gene>
    <name evidence="7" type="ORF">FD24_GL000665</name>
</gene>
<keyword evidence="4" id="KW-0378">Hydrolase</keyword>
<evidence type="ECO:0000313" key="7">
    <source>
        <dbReference type="EMBL" id="KRK23985.1"/>
    </source>
</evidence>
<name>A0A837R8M5_LACPE</name>
<dbReference type="GO" id="GO:0004176">
    <property type="term" value="F:ATP-dependent peptidase activity"/>
    <property type="evidence" value="ECO:0007669"/>
    <property type="project" value="InterPro"/>
</dbReference>
<dbReference type="AlphaFoldDB" id="A0A837R8M5"/>
<proteinExistence type="inferred from homology"/>